<evidence type="ECO:0000313" key="2">
    <source>
        <dbReference type="EMBL" id="ARJ57927.1"/>
    </source>
</evidence>
<keyword evidence="2" id="KW-0614">Plasmid</keyword>
<organism evidence="2">
    <name type="scientific">Pseudomonas fluorescens</name>
    <dbReference type="NCBI Taxonomy" id="294"/>
    <lineage>
        <taxon>Bacteria</taxon>
        <taxon>Pseudomonadati</taxon>
        <taxon>Pseudomonadota</taxon>
        <taxon>Gammaproteobacteria</taxon>
        <taxon>Pseudomonadales</taxon>
        <taxon>Pseudomonadaceae</taxon>
        <taxon>Pseudomonas</taxon>
    </lineage>
</organism>
<dbReference type="AlphaFoldDB" id="A0A1W6C0M6"/>
<feature type="domain" description="Peptidase S24/S26A/S26B/S26C" evidence="1">
    <location>
        <begin position="19"/>
        <end position="133"/>
    </location>
</feature>
<evidence type="ECO:0000259" key="1">
    <source>
        <dbReference type="Pfam" id="PF00717"/>
    </source>
</evidence>
<sequence length="142" mass="15381">MNVVAIRHLTPSMLPLQFVSGTAAGGFPNPAADYYQAPISLDDLLNIRAPHVFIVQVEGHSMTGAGILDGCRLVVDRTITPMSGHIVLAYVDNQPIVKRLLQVGGQWLLASEHPDFPPLVQSDFSEITTFGVVTCNFNQHAC</sequence>
<dbReference type="EMBL" id="KX893538">
    <property type="protein sequence ID" value="ARJ57927.1"/>
    <property type="molecule type" value="Genomic_DNA"/>
</dbReference>
<protein>
    <submittedName>
        <fullName evidence="2">Putative ultraviolet light resistance protein RuvA</fullName>
    </submittedName>
</protein>
<accession>A0A1W6C0M6</accession>
<proteinExistence type="predicted"/>
<dbReference type="PANTHER" id="PTHR33516:SF2">
    <property type="entry name" value="LEXA REPRESSOR-RELATED"/>
    <property type="match status" value="1"/>
</dbReference>
<reference evidence="2" key="1">
    <citation type="submission" date="2016-09" db="EMBL/GenBank/DDBJ databases">
        <title>IS1411 activates the second repA gene of the plasmid pG20 in Pseudomonas fluorescens PC20.</title>
        <authorList>
            <person name="Naanuri E."/>
            <person name="Heinaru E."/>
            <person name="Joesaar M."/>
            <person name="Heinaru A."/>
        </authorList>
    </citation>
    <scope>NUCLEOTIDE SEQUENCE</scope>
    <source>
        <strain evidence="2">PC20</strain>
        <plasmid evidence="2">pG20</plasmid>
    </source>
</reference>
<dbReference type="Gene3D" id="2.10.109.10">
    <property type="entry name" value="Umud Fragment, subunit A"/>
    <property type="match status" value="1"/>
</dbReference>
<dbReference type="InterPro" id="IPR015927">
    <property type="entry name" value="Peptidase_S24_S26A/B/C"/>
</dbReference>
<name>A0A1W6C0M6_PSEFL</name>
<dbReference type="InterPro" id="IPR050077">
    <property type="entry name" value="LexA_repressor"/>
</dbReference>
<geneLocation type="plasmid" evidence="2">
    <name>pG20</name>
</geneLocation>
<dbReference type="CDD" id="cd06529">
    <property type="entry name" value="S24_LexA-like"/>
    <property type="match status" value="1"/>
</dbReference>
<dbReference type="PANTHER" id="PTHR33516">
    <property type="entry name" value="LEXA REPRESSOR"/>
    <property type="match status" value="1"/>
</dbReference>
<dbReference type="SUPFAM" id="SSF51306">
    <property type="entry name" value="LexA/Signal peptidase"/>
    <property type="match status" value="1"/>
</dbReference>
<dbReference type="Pfam" id="PF00717">
    <property type="entry name" value="Peptidase_S24"/>
    <property type="match status" value="1"/>
</dbReference>
<dbReference type="InterPro" id="IPR036286">
    <property type="entry name" value="LexA/Signal_pep-like_sf"/>
</dbReference>
<dbReference type="InterPro" id="IPR039418">
    <property type="entry name" value="LexA-like"/>
</dbReference>